<organism evidence="2 3">
    <name type="scientific">Nannocystis pusilla</name>
    <dbReference type="NCBI Taxonomy" id="889268"/>
    <lineage>
        <taxon>Bacteria</taxon>
        <taxon>Pseudomonadati</taxon>
        <taxon>Myxococcota</taxon>
        <taxon>Polyangia</taxon>
        <taxon>Nannocystales</taxon>
        <taxon>Nannocystaceae</taxon>
        <taxon>Nannocystis</taxon>
    </lineage>
</organism>
<evidence type="ECO:0000256" key="1">
    <source>
        <dbReference type="SAM" id="MobiDB-lite"/>
    </source>
</evidence>
<feature type="region of interest" description="Disordered" evidence="1">
    <location>
        <begin position="21"/>
        <end position="73"/>
    </location>
</feature>
<dbReference type="EMBL" id="JAPNKE010000002">
    <property type="protein sequence ID" value="MCY1006145.1"/>
    <property type="molecule type" value="Genomic_DNA"/>
</dbReference>
<reference evidence="2" key="1">
    <citation type="submission" date="2022-11" db="EMBL/GenBank/DDBJ databases">
        <title>Minimal conservation of predation-associated metabolite biosynthetic gene clusters underscores biosynthetic potential of Myxococcota including descriptions for ten novel species: Archangium lansinium sp. nov., Myxococcus landrumus sp. nov., Nannocystis bai.</title>
        <authorList>
            <person name="Ahearne A."/>
            <person name="Stevens C."/>
            <person name="Phillips K."/>
        </authorList>
    </citation>
    <scope>NUCLEOTIDE SEQUENCE</scope>
    <source>
        <strain evidence="2">Na p29</strain>
    </source>
</reference>
<dbReference type="AlphaFoldDB" id="A0A9X3IWP3"/>
<dbReference type="Proteomes" id="UP001150924">
    <property type="component" value="Unassembled WGS sequence"/>
</dbReference>
<comment type="caution">
    <text evidence="2">The sequence shown here is derived from an EMBL/GenBank/DDBJ whole genome shotgun (WGS) entry which is preliminary data.</text>
</comment>
<gene>
    <name evidence="2" type="ORF">OV079_11345</name>
</gene>
<evidence type="ECO:0000313" key="2">
    <source>
        <dbReference type="EMBL" id="MCY1006145.1"/>
    </source>
</evidence>
<name>A0A9X3IWP3_9BACT</name>
<protein>
    <submittedName>
        <fullName evidence="2">Uncharacterized protein</fullName>
    </submittedName>
</protein>
<proteinExistence type="predicted"/>
<keyword evidence="3" id="KW-1185">Reference proteome</keyword>
<feature type="compositionally biased region" description="Low complexity" evidence="1">
    <location>
        <begin position="21"/>
        <end position="56"/>
    </location>
</feature>
<sequence length="294" mass="28877">MRLTPAIFGLLVYGCGPEGPGATASEGASATTSTSAASSTTGPTTGASTAATESTGDAPTTGGSMNFVPPPDLPGVACDPWQDTCPEGQKCKPAALILGPWDTASCVPVAEPATPVGGACEAAEWDPTDTCERGAVCHGFLSEDEEGRRCHELCGGAPEAPTCSDACSICFSNGGFAGVCLFPCDPRGPACPTGQRCQIAADRPRFACGPGGDRSLAGEPCASPGSCSEGAACVAAALVLGCAGDLCCAPVCDLDGPDTCGAALPGTSCAPWTVTSPEFDEACLPAGLGLCSAV</sequence>
<dbReference type="RefSeq" id="WP_267768179.1">
    <property type="nucleotide sequence ID" value="NZ_JAPNKE010000002.1"/>
</dbReference>
<evidence type="ECO:0000313" key="3">
    <source>
        <dbReference type="Proteomes" id="UP001150924"/>
    </source>
</evidence>
<accession>A0A9X3IWP3</accession>
<dbReference type="PROSITE" id="PS51257">
    <property type="entry name" value="PROKAR_LIPOPROTEIN"/>
    <property type="match status" value="1"/>
</dbReference>